<organism evidence="1 2">
    <name type="scientific">Bacillus cereus</name>
    <dbReference type="NCBI Taxonomy" id="1396"/>
    <lineage>
        <taxon>Bacteria</taxon>
        <taxon>Bacillati</taxon>
        <taxon>Bacillota</taxon>
        <taxon>Bacilli</taxon>
        <taxon>Bacillales</taxon>
        <taxon>Bacillaceae</taxon>
        <taxon>Bacillus</taxon>
        <taxon>Bacillus cereus group</taxon>
    </lineage>
</organism>
<accession>A0A9X7C5K8</accession>
<gene>
    <name evidence="1" type="ORF">CN980_29640</name>
</gene>
<reference evidence="1 2" key="1">
    <citation type="submission" date="2017-09" db="EMBL/GenBank/DDBJ databases">
        <title>Large-scale bioinformatics analysis of Bacillus genomes uncovers conserved roles of natural products in bacterial physiology.</title>
        <authorList>
            <consortium name="Agbiome Team Llc"/>
            <person name="Bleich R.M."/>
            <person name="Grubbs K.J."/>
            <person name="Santa Maria K.C."/>
            <person name="Allen S.E."/>
            <person name="Farag S."/>
            <person name="Shank E.A."/>
            <person name="Bowers A."/>
        </authorList>
    </citation>
    <scope>NUCLEOTIDE SEQUENCE [LARGE SCALE GENOMIC DNA]</scope>
    <source>
        <strain evidence="1 2">AFS049141</strain>
    </source>
</reference>
<dbReference type="Proteomes" id="UP000223834">
    <property type="component" value="Unassembled WGS sequence"/>
</dbReference>
<sequence length="60" mass="7157">MYNKEMGQKEKVFLRRDHNEWYLQVNGGVGSPKNLLDSCYTKEPVKNRTVKKEQELTLER</sequence>
<evidence type="ECO:0000313" key="1">
    <source>
        <dbReference type="EMBL" id="PGO61168.1"/>
    </source>
</evidence>
<name>A0A9X7C5K8_BACCE</name>
<dbReference type="EMBL" id="NUIQ01000341">
    <property type="protein sequence ID" value="PGO61168.1"/>
    <property type="molecule type" value="Genomic_DNA"/>
</dbReference>
<dbReference type="AlphaFoldDB" id="A0A9X7C5K8"/>
<proteinExistence type="predicted"/>
<comment type="caution">
    <text evidence="1">The sequence shown here is derived from an EMBL/GenBank/DDBJ whole genome shotgun (WGS) entry which is preliminary data.</text>
</comment>
<dbReference type="RefSeq" id="WP_098772038.1">
    <property type="nucleotide sequence ID" value="NZ_NUIQ01000341.1"/>
</dbReference>
<protein>
    <submittedName>
        <fullName evidence="1">Uncharacterized protein</fullName>
    </submittedName>
</protein>
<evidence type="ECO:0000313" key="2">
    <source>
        <dbReference type="Proteomes" id="UP000223834"/>
    </source>
</evidence>